<name>A0A3B0V2K5_9ZZZZ</name>
<dbReference type="PANTHER" id="PTHR30304:SF0">
    <property type="entry name" value="D-TAGATOSE-1,6-BISPHOSPHATE ALDOLASE SUBUNIT GATY-RELATED"/>
    <property type="match status" value="1"/>
</dbReference>
<dbReference type="EMBL" id="UOEZ01000060">
    <property type="protein sequence ID" value="VAW37718.1"/>
    <property type="molecule type" value="Genomic_DNA"/>
</dbReference>
<dbReference type="PANTHER" id="PTHR30304">
    <property type="entry name" value="D-TAGATOSE-1,6-BISPHOSPHATE ALDOLASE"/>
    <property type="match status" value="1"/>
</dbReference>
<dbReference type="InterPro" id="IPR013785">
    <property type="entry name" value="Aldolase_TIM"/>
</dbReference>
<dbReference type="GO" id="GO:0016832">
    <property type="term" value="F:aldehyde-lyase activity"/>
    <property type="evidence" value="ECO:0007669"/>
    <property type="project" value="InterPro"/>
</dbReference>
<accession>A0A3B0V2K5</accession>
<dbReference type="GO" id="GO:0005975">
    <property type="term" value="P:carbohydrate metabolic process"/>
    <property type="evidence" value="ECO:0007669"/>
    <property type="project" value="InterPro"/>
</dbReference>
<evidence type="ECO:0008006" key="2">
    <source>
        <dbReference type="Google" id="ProtNLM"/>
    </source>
</evidence>
<dbReference type="SUPFAM" id="SSF51569">
    <property type="entry name" value="Aldolase"/>
    <property type="match status" value="1"/>
</dbReference>
<dbReference type="Pfam" id="PF01116">
    <property type="entry name" value="F_bP_aldolase"/>
    <property type="match status" value="1"/>
</dbReference>
<sequence>MEFKSVEDLKAALGGVVCDEGGGCKVEDAGALGAEVIERLAFNAAVNKDEEIRDLARCVVKSAAAALGIYSASIQGLYEAMGRGEVTGLTVPAINIRGLTYDTARAVFRAGARNNSSAFIFEIAKSEIGYTAQRPAEYTASILAAAIREGYKGPVFIQGDHFQVNAKNYEADKAAEIEALKALIKEAIEGEFYNIDIDASTLVDLGRPTVMDQQRPNFEITAFMTSYIRELEPEGVTVSIGGEIGEVGSQNSTEEELRAFMDGYLDLVAGRHKGISKISVQTGTSHGGVVLPDGTIAKVSVDFDTIERLSKVAREAYGLSGVVQHGASTLPDDAFHLFREKEASEVHLATGFQNMVYDSASFPAALKDEIYSYLKENMKGEWGEGVTEEQFLYKTRKKAFGPFKEKMWRLPEETRDAIGGELEDRFDYLFRQLNSVDTLETVKKYAGE</sequence>
<dbReference type="AlphaFoldDB" id="A0A3B0V2K5"/>
<reference evidence="1" key="1">
    <citation type="submission" date="2018-06" db="EMBL/GenBank/DDBJ databases">
        <authorList>
            <person name="Zhirakovskaya E."/>
        </authorList>
    </citation>
    <scope>NUCLEOTIDE SEQUENCE</scope>
</reference>
<dbReference type="Gene3D" id="3.20.20.70">
    <property type="entry name" value="Aldolase class I"/>
    <property type="match status" value="1"/>
</dbReference>
<evidence type="ECO:0000313" key="1">
    <source>
        <dbReference type="EMBL" id="VAW37718.1"/>
    </source>
</evidence>
<dbReference type="GO" id="GO:0008270">
    <property type="term" value="F:zinc ion binding"/>
    <property type="evidence" value="ECO:0007669"/>
    <property type="project" value="InterPro"/>
</dbReference>
<dbReference type="InterPro" id="IPR050246">
    <property type="entry name" value="Class_II_FBP_aldolase"/>
</dbReference>
<protein>
    <recommendedName>
        <fullName evidence="2">Aldolase</fullName>
    </recommendedName>
</protein>
<organism evidence="1">
    <name type="scientific">hydrothermal vent metagenome</name>
    <dbReference type="NCBI Taxonomy" id="652676"/>
    <lineage>
        <taxon>unclassified sequences</taxon>
        <taxon>metagenomes</taxon>
        <taxon>ecological metagenomes</taxon>
    </lineage>
</organism>
<gene>
    <name evidence="1" type="ORF">MNBD_DELTA02-31</name>
</gene>
<dbReference type="InterPro" id="IPR000771">
    <property type="entry name" value="FBA_II"/>
</dbReference>
<proteinExistence type="predicted"/>